<reference evidence="5" key="1">
    <citation type="submission" date="2016-04" db="UniProtKB">
        <authorList>
            <consortium name="WormBaseParasite"/>
        </authorList>
    </citation>
    <scope>IDENTIFICATION</scope>
</reference>
<name>A0A158Q673_DRAME</name>
<sequence length="434" mass="49060">MHTGQIISAFAFKIQICDQIGRRNELSYEQRRLWEINRLIKIGKSEQIKFIERAPVNTNVTLVIGISFIEHLSMISQAGFLNKNDSIPKIMQDTGVLIHFPDVTNAVDGIKLIGSIRNVELARLRIRAMPMCFIRGSLLYESEICDACEALCKLLFDENASSNVLFSTSMDIPSAQQLTVTGYPNNSLIKYICSKTNTLISFPVFSGGNSSAKMFYFCGSAKSVLLARKYLQGLTHVQLSFDVEHEDLRDAPLKNRNITKRNEEMDVNITITRSRLEGRRLFNRDTLRHFVTIESGEYNLNKVYATHRRLISRVDKVDVATGDYDFFDDSFKQLIAVSNSAIAKAMDPLKITDSIPFVHSRNRGVSEITSDPSDASTSVFFRYDQGMITYFPVLTQQTSLKEKNDNYRFISPPIANSINLEINATQNSLPKTNS</sequence>
<dbReference type="EMBL" id="UYYG01000094">
    <property type="protein sequence ID" value="VDN53012.1"/>
    <property type="molecule type" value="Genomic_DNA"/>
</dbReference>
<dbReference type="InterPro" id="IPR041194">
    <property type="entry name" value="GLD-3-like_KH5"/>
</dbReference>
<dbReference type="STRING" id="318479.A0A158Q673"/>
<reference evidence="2 4" key="2">
    <citation type="submission" date="2018-11" db="EMBL/GenBank/DDBJ databases">
        <authorList>
            <consortium name="Pathogen Informatics"/>
        </authorList>
    </citation>
    <scope>NUCLEOTIDE SEQUENCE [LARGE SCALE GENOMIC DNA]</scope>
</reference>
<dbReference type="Proteomes" id="UP000038040">
    <property type="component" value="Unplaced"/>
</dbReference>
<organism evidence="3 5">
    <name type="scientific">Dracunculus medinensis</name>
    <name type="common">Guinea worm</name>
    <dbReference type="NCBI Taxonomy" id="318479"/>
    <lineage>
        <taxon>Eukaryota</taxon>
        <taxon>Metazoa</taxon>
        <taxon>Ecdysozoa</taxon>
        <taxon>Nematoda</taxon>
        <taxon>Chromadorea</taxon>
        <taxon>Rhabditida</taxon>
        <taxon>Spirurina</taxon>
        <taxon>Dracunculoidea</taxon>
        <taxon>Dracunculidae</taxon>
        <taxon>Dracunculus</taxon>
    </lineage>
</organism>
<dbReference type="AlphaFoldDB" id="A0A158Q673"/>
<keyword evidence="4" id="KW-1185">Reference proteome</keyword>
<accession>A0A158Q673</accession>
<proteinExistence type="predicted"/>
<gene>
    <name evidence="2" type="ORF">DME_LOCUS2985</name>
</gene>
<dbReference type="Gene3D" id="3.30.310.270">
    <property type="match status" value="2"/>
</dbReference>
<evidence type="ECO:0000313" key="4">
    <source>
        <dbReference type="Proteomes" id="UP000274756"/>
    </source>
</evidence>
<feature type="domain" description="Defective in germ line development protein 3-like KH5" evidence="1">
    <location>
        <begin position="237"/>
        <end position="312"/>
    </location>
</feature>
<dbReference type="Proteomes" id="UP000274756">
    <property type="component" value="Unassembled WGS sequence"/>
</dbReference>
<evidence type="ECO:0000259" key="1">
    <source>
        <dbReference type="Pfam" id="PF17905"/>
    </source>
</evidence>
<evidence type="ECO:0000313" key="2">
    <source>
        <dbReference type="EMBL" id="VDN53012.1"/>
    </source>
</evidence>
<dbReference type="Pfam" id="PF17905">
    <property type="entry name" value="KH_GLD-3_4th"/>
    <property type="match status" value="1"/>
</dbReference>
<dbReference type="OrthoDB" id="271862at2759"/>
<evidence type="ECO:0000313" key="3">
    <source>
        <dbReference type="Proteomes" id="UP000038040"/>
    </source>
</evidence>
<evidence type="ECO:0000313" key="5">
    <source>
        <dbReference type="WBParaSite" id="DME_0000924801-mRNA-1"/>
    </source>
</evidence>
<protein>
    <submittedName>
        <fullName evidence="5">KH_10 domain-containing protein</fullName>
    </submittedName>
</protein>
<dbReference type="WBParaSite" id="DME_0000924801-mRNA-1">
    <property type="protein sequence ID" value="DME_0000924801-mRNA-1"/>
    <property type="gene ID" value="DME_0000924801"/>
</dbReference>